<dbReference type="EMBL" id="CP036275">
    <property type="protein sequence ID" value="QDU36834.1"/>
    <property type="molecule type" value="Genomic_DNA"/>
</dbReference>
<organism evidence="4 5">
    <name type="scientific">Maioricimonas rarisocia</name>
    <dbReference type="NCBI Taxonomy" id="2528026"/>
    <lineage>
        <taxon>Bacteria</taxon>
        <taxon>Pseudomonadati</taxon>
        <taxon>Planctomycetota</taxon>
        <taxon>Planctomycetia</taxon>
        <taxon>Planctomycetales</taxon>
        <taxon>Planctomycetaceae</taxon>
        <taxon>Maioricimonas</taxon>
    </lineage>
</organism>
<dbReference type="KEGG" id="mri:Mal4_11340"/>
<keyword evidence="2" id="KW-0677">Repeat</keyword>
<gene>
    <name evidence="4" type="ORF">Mal4_11340</name>
</gene>
<dbReference type="Pfam" id="PF00030">
    <property type="entry name" value="Crystall"/>
    <property type="match status" value="1"/>
</dbReference>
<dbReference type="InterPro" id="IPR001064">
    <property type="entry name" value="Beta/gamma_crystallin"/>
</dbReference>
<dbReference type="Proteomes" id="UP000320496">
    <property type="component" value="Chromosome"/>
</dbReference>
<dbReference type="RefSeq" id="WP_197444117.1">
    <property type="nucleotide sequence ID" value="NZ_CP036275.1"/>
</dbReference>
<evidence type="ECO:0000313" key="4">
    <source>
        <dbReference type="EMBL" id="QDU36834.1"/>
    </source>
</evidence>
<reference evidence="4 5" key="1">
    <citation type="submission" date="2019-02" db="EMBL/GenBank/DDBJ databases">
        <title>Deep-cultivation of Planctomycetes and their phenomic and genomic characterization uncovers novel biology.</title>
        <authorList>
            <person name="Wiegand S."/>
            <person name="Jogler M."/>
            <person name="Boedeker C."/>
            <person name="Pinto D."/>
            <person name="Vollmers J."/>
            <person name="Rivas-Marin E."/>
            <person name="Kohn T."/>
            <person name="Peeters S.H."/>
            <person name="Heuer A."/>
            <person name="Rast P."/>
            <person name="Oberbeckmann S."/>
            <person name="Bunk B."/>
            <person name="Jeske O."/>
            <person name="Meyerdierks A."/>
            <person name="Storesund J.E."/>
            <person name="Kallscheuer N."/>
            <person name="Luecker S."/>
            <person name="Lage O.M."/>
            <person name="Pohl T."/>
            <person name="Merkel B.J."/>
            <person name="Hornburger P."/>
            <person name="Mueller R.-W."/>
            <person name="Bruemmer F."/>
            <person name="Labrenz M."/>
            <person name="Spormann A.M."/>
            <person name="Op den Camp H."/>
            <person name="Overmann J."/>
            <person name="Amann R."/>
            <person name="Jetten M.S.M."/>
            <person name="Mascher T."/>
            <person name="Medema M.H."/>
            <person name="Devos D.P."/>
            <person name="Kaster A.-K."/>
            <person name="Ovreas L."/>
            <person name="Rohde M."/>
            <person name="Galperin M.Y."/>
            <person name="Jogler C."/>
        </authorList>
    </citation>
    <scope>NUCLEOTIDE SEQUENCE [LARGE SCALE GENOMIC DNA]</scope>
    <source>
        <strain evidence="4 5">Mal4</strain>
    </source>
</reference>
<evidence type="ECO:0000313" key="5">
    <source>
        <dbReference type="Proteomes" id="UP000320496"/>
    </source>
</evidence>
<dbReference type="InterPro" id="IPR011024">
    <property type="entry name" value="G_crystallin-like"/>
</dbReference>
<sequence>MKELILFKGDRFRGVHIHVFSQGENSLADCDFDNDTRSVVVVNGFWKFYSDPEFERPFQLGEVDIELGVGEYTEEQLRDNGIEPSQVSSVRPA</sequence>
<dbReference type="AlphaFoldDB" id="A0A517Z2W1"/>
<dbReference type="Gene3D" id="2.60.20.10">
    <property type="entry name" value="Crystallins"/>
    <property type="match status" value="1"/>
</dbReference>
<evidence type="ECO:0000259" key="3">
    <source>
        <dbReference type="Pfam" id="PF00030"/>
    </source>
</evidence>
<keyword evidence="5" id="KW-1185">Reference proteome</keyword>
<evidence type="ECO:0000256" key="2">
    <source>
        <dbReference type="ARBA" id="ARBA00022737"/>
    </source>
</evidence>
<comment type="similarity">
    <text evidence="1">Belongs to the beta/gamma-crystallin family.</text>
</comment>
<evidence type="ECO:0000256" key="1">
    <source>
        <dbReference type="ARBA" id="ARBA00009646"/>
    </source>
</evidence>
<dbReference type="SUPFAM" id="SSF49695">
    <property type="entry name" value="gamma-Crystallin-like"/>
    <property type="match status" value="1"/>
</dbReference>
<name>A0A517Z2W1_9PLAN</name>
<protein>
    <submittedName>
        <fullName evidence="4">Beta/Gamma crystallin</fullName>
    </submittedName>
</protein>
<proteinExistence type="inferred from homology"/>
<feature type="domain" description="Beta/gamma crystallin 'Greek key'" evidence="3">
    <location>
        <begin position="4"/>
        <end position="92"/>
    </location>
</feature>
<accession>A0A517Z2W1</accession>